<evidence type="ECO:0000313" key="6">
    <source>
        <dbReference type="Proteomes" id="UP000027730"/>
    </source>
</evidence>
<dbReference type="Proteomes" id="UP000027730">
    <property type="component" value="Unassembled WGS sequence"/>
</dbReference>
<protein>
    <recommendedName>
        <fullName evidence="1">gamma-glutamylcyclotransferase</fullName>
        <ecNumber evidence="1">4.3.2.9</ecNumber>
    </recommendedName>
</protein>
<evidence type="ECO:0000256" key="1">
    <source>
        <dbReference type="ARBA" id="ARBA00012346"/>
    </source>
</evidence>
<name>A0A074WKK4_9PEZI</name>
<dbReference type="PANTHER" id="PTHR12935">
    <property type="entry name" value="GAMMA-GLUTAMYLCYCLOTRANSFERASE"/>
    <property type="match status" value="1"/>
</dbReference>
<keyword evidence="2" id="KW-0456">Lyase</keyword>
<dbReference type="EMBL" id="KL584708">
    <property type="protein sequence ID" value="KEQ73650.1"/>
    <property type="molecule type" value="Genomic_DNA"/>
</dbReference>
<dbReference type="InterPro" id="IPR017939">
    <property type="entry name" value="G-Glutamylcylcotransferase"/>
</dbReference>
<evidence type="ECO:0000313" key="5">
    <source>
        <dbReference type="EMBL" id="KEQ73650.1"/>
    </source>
</evidence>
<feature type="active site" description="Proton acceptor" evidence="3">
    <location>
        <position position="85"/>
    </location>
</feature>
<sequence length="191" mass="22138">MANATIYFGYGSNLWLSQMRKRCPDSNYLGVARLDDYRWMINDRGYANVVQVHTPSSAEPNYANVVYGLVYSLQPSDEKGLDKNEGVPYAYTKEYLPVSFWSKEKEDEPVDLHKPAKKQDMLVYISRNHVTDSDPKPEYVYRMNQGIDDALKEGVPKDYVQQVMRKFIPAEHDEALQHQALQQAMSFEDER</sequence>
<dbReference type="CDD" id="cd06661">
    <property type="entry name" value="GGCT_like"/>
    <property type="match status" value="1"/>
</dbReference>
<dbReference type="STRING" id="1043004.A0A074WKK4"/>
<dbReference type="PANTHER" id="PTHR12935:SF0">
    <property type="entry name" value="GAMMA-GLUTAMYLCYCLOTRANSFERASE"/>
    <property type="match status" value="1"/>
</dbReference>
<keyword evidence="6" id="KW-1185">Reference proteome</keyword>
<dbReference type="RefSeq" id="XP_013428252.1">
    <property type="nucleotide sequence ID" value="XM_013572798.1"/>
</dbReference>
<evidence type="ECO:0000256" key="2">
    <source>
        <dbReference type="ARBA" id="ARBA00023239"/>
    </source>
</evidence>
<reference evidence="5 6" key="1">
    <citation type="journal article" date="2014" name="BMC Genomics">
        <title>Genome sequencing of four Aureobasidium pullulans varieties: biotechnological potential, stress tolerance, and description of new species.</title>
        <authorList>
            <person name="Gostin Ar C."/>
            <person name="Ohm R.A."/>
            <person name="Kogej T."/>
            <person name="Sonjak S."/>
            <person name="Turk M."/>
            <person name="Zajc J."/>
            <person name="Zalar P."/>
            <person name="Grube M."/>
            <person name="Sun H."/>
            <person name="Han J."/>
            <person name="Sharma A."/>
            <person name="Chiniquy J."/>
            <person name="Ngan C.Y."/>
            <person name="Lipzen A."/>
            <person name="Barry K."/>
            <person name="Grigoriev I.V."/>
            <person name="Gunde-Cimerman N."/>
        </authorList>
    </citation>
    <scope>NUCLEOTIDE SEQUENCE [LARGE SCALE GENOMIC DNA]</scope>
    <source>
        <strain evidence="5 6">CBS 147.97</strain>
    </source>
</reference>
<dbReference type="InterPro" id="IPR036568">
    <property type="entry name" value="GGCT-like_sf"/>
</dbReference>
<dbReference type="InterPro" id="IPR013024">
    <property type="entry name" value="GGCT-like"/>
</dbReference>
<dbReference type="Gene3D" id="3.10.490.10">
    <property type="entry name" value="Gamma-glutamyl cyclotransferase-like"/>
    <property type="match status" value="1"/>
</dbReference>
<gene>
    <name evidence="5" type="ORF">M436DRAFT_81084</name>
</gene>
<feature type="binding site" evidence="4">
    <location>
        <position position="139"/>
    </location>
    <ligand>
        <name>substrate</name>
    </ligand>
</feature>
<feature type="binding site" evidence="4">
    <location>
        <begin position="7"/>
        <end position="12"/>
    </location>
    <ligand>
        <name>substrate</name>
    </ligand>
</feature>
<dbReference type="OrthoDB" id="2924818at2759"/>
<dbReference type="AlphaFoldDB" id="A0A074WKK4"/>
<dbReference type="HOGENOM" id="CLU_048475_1_1_1"/>
<accession>A0A074WKK4</accession>
<dbReference type="SUPFAM" id="SSF110857">
    <property type="entry name" value="Gamma-glutamyl cyclotransferase-like"/>
    <property type="match status" value="1"/>
</dbReference>
<dbReference type="Pfam" id="PF13772">
    <property type="entry name" value="AIG2_2"/>
    <property type="match status" value="1"/>
</dbReference>
<dbReference type="GO" id="GO:0003839">
    <property type="term" value="F:gamma-glutamylcyclotransferase activity"/>
    <property type="evidence" value="ECO:0007669"/>
    <property type="project" value="UniProtKB-EC"/>
</dbReference>
<organism evidence="5 6">
    <name type="scientific">Aureobasidium namibiae CBS 147.97</name>
    <dbReference type="NCBI Taxonomy" id="1043004"/>
    <lineage>
        <taxon>Eukaryota</taxon>
        <taxon>Fungi</taxon>
        <taxon>Dikarya</taxon>
        <taxon>Ascomycota</taxon>
        <taxon>Pezizomycotina</taxon>
        <taxon>Dothideomycetes</taxon>
        <taxon>Dothideomycetidae</taxon>
        <taxon>Dothideales</taxon>
        <taxon>Saccotheciaceae</taxon>
        <taxon>Aureobasidium</taxon>
    </lineage>
</organism>
<evidence type="ECO:0000256" key="3">
    <source>
        <dbReference type="PIRSR" id="PIRSR617939-1"/>
    </source>
</evidence>
<proteinExistence type="predicted"/>
<dbReference type="GeneID" id="25416727"/>
<evidence type="ECO:0000256" key="4">
    <source>
        <dbReference type="PIRSR" id="PIRSR617939-2"/>
    </source>
</evidence>
<dbReference type="EC" id="4.3.2.9" evidence="1"/>